<dbReference type="PANTHER" id="PTHR43355">
    <property type="entry name" value="FLAVIN REDUCTASE (NADPH)"/>
    <property type="match status" value="1"/>
</dbReference>
<reference evidence="2" key="1">
    <citation type="submission" date="2021-01" db="EMBL/GenBank/DDBJ databases">
        <title>Whole genome shotgun sequence of Planotetraspora thailandica NBRC 104271.</title>
        <authorList>
            <person name="Komaki H."/>
            <person name="Tamura T."/>
        </authorList>
    </citation>
    <scope>NUCLEOTIDE SEQUENCE</scope>
    <source>
        <strain evidence="2">NBRC 104271</strain>
    </source>
</reference>
<dbReference type="EMBL" id="BOOR01000024">
    <property type="protein sequence ID" value="GII55184.1"/>
    <property type="molecule type" value="Genomic_DNA"/>
</dbReference>
<evidence type="ECO:0000313" key="2">
    <source>
        <dbReference type="EMBL" id="GII55184.1"/>
    </source>
</evidence>
<dbReference type="Gene3D" id="3.40.50.720">
    <property type="entry name" value="NAD(P)-binding Rossmann-like Domain"/>
    <property type="match status" value="1"/>
</dbReference>
<dbReference type="GO" id="GO:0004074">
    <property type="term" value="F:biliverdin reductase [NAD(P)H] activity"/>
    <property type="evidence" value="ECO:0007669"/>
    <property type="project" value="TreeGrafter"/>
</dbReference>
<name>A0A8J3V706_9ACTN</name>
<comment type="caution">
    <text evidence="2">The sequence shown here is derived from an EMBL/GenBank/DDBJ whole genome shotgun (WGS) entry which is preliminary data.</text>
</comment>
<organism evidence="2 3">
    <name type="scientific">Planotetraspora thailandica</name>
    <dbReference type="NCBI Taxonomy" id="487172"/>
    <lineage>
        <taxon>Bacteria</taxon>
        <taxon>Bacillati</taxon>
        <taxon>Actinomycetota</taxon>
        <taxon>Actinomycetes</taxon>
        <taxon>Streptosporangiales</taxon>
        <taxon>Streptosporangiaceae</taxon>
        <taxon>Planotetraspora</taxon>
    </lineage>
</organism>
<gene>
    <name evidence="2" type="ORF">Pth03_35730</name>
</gene>
<feature type="domain" description="NAD(P)-binding" evidence="1">
    <location>
        <begin position="16"/>
        <end position="205"/>
    </location>
</feature>
<dbReference type="GO" id="GO:0042602">
    <property type="term" value="F:riboflavin reductase (NADPH) activity"/>
    <property type="evidence" value="ECO:0007669"/>
    <property type="project" value="TreeGrafter"/>
</dbReference>
<dbReference type="Proteomes" id="UP000605992">
    <property type="component" value="Unassembled WGS sequence"/>
</dbReference>
<evidence type="ECO:0000313" key="3">
    <source>
        <dbReference type="Proteomes" id="UP000605992"/>
    </source>
</evidence>
<dbReference type="InterPro" id="IPR016040">
    <property type="entry name" value="NAD(P)-bd_dom"/>
</dbReference>
<dbReference type="InterPro" id="IPR036291">
    <property type="entry name" value="NAD(P)-bd_dom_sf"/>
</dbReference>
<dbReference type="AlphaFoldDB" id="A0A8J3V706"/>
<dbReference type="SUPFAM" id="SSF51735">
    <property type="entry name" value="NAD(P)-binding Rossmann-fold domains"/>
    <property type="match status" value="1"/>
</dbReference>
<protein>
    <submittedName>
        <fullName evidence="2">NADH-flavin reductase</fullName>
    </submittedName>
</protein>
<keyword evidence="3" id="KW-1185">Reference proteome</keyword>
<accession>A0A8J3V706</accession>
<dbReference type="PANTHER" id="PTHR43355:SF2">
    <property type="entry name" value="FLAVIN REDUCTASE (NADPH)"/>
    <property type="match status" value="1"/>
</dbReference>
<dbReference type="InterPro" id="IPR051606">
    <property type="entry name" value="Polyketide_Oxido-like"/>
</dbReference>
<proteinExistence type="predicted"/>
<sequence length="216" mass="23448">MFTDHERSIVRITVFGVTRGTGRHFLRLALAEGHEVVAVARRPEAVTEQHPNLSVRHGDVMDPATLDVKGADAVVFLAGPSEGGPTRLYSRGGANVMDAMADQDVRRFVAVTNALGDHPAHTTVQRLLTRVARSTALRHVHRDARIMELDVRTRDLDWTVIQPPRLTDEPASGVYRTALNDGVAGGLSISREDLAQYALAAVTSPETIRATVGIGY</sequence>
<evidence type="ECO:0000259" key="1">
    <source>
        <dbReference type="Pfam" id="PF13460"/>
    </source>
</evidence>
<dbReference type="Pfam" id="PF13460">
    <property type="entry name" value="NAD_binding_10"/>
    <property type="match status" value="1"/>
</dbReference>
<dbReference type="RefSeq" id="WP_203945390.1">
    <property type="nucleotide sequence ID" value="NZ_BOOR01000024.1"/>
</dbReference>